<dbReference type="EMBL" id="JAVFHQ010000015">
    <property type="protein sequence ID" value="KAK4546437.1"/>
    <property type="molecule type" value="Genomic_DNA"/>
</dbReference>
<organism evidence="2 3">
    <name type="scientific">Oleoguttula mirabilis</name>
    <dbReference type="NCBI Taxonomy" id="1507867"/>
    <lineage>
        <taxon>Eukaryota</taxon>
        <taxon>Fungi</taxon>
        <taxon>Dikarya</taxon>
        <taxon>Ascomycota</taxon>
        <taxon>Pezizomycotina</taxon>
        <taxon>Dothideomycetes</taxon>
        <taxon>Dothideomycetidae</taxon>
        <taxon>Mycosphaerellales</taxon>
        <taxon>Teratosphaeriaceae</taxon>
        <taxon>Oleoguttula</taxon>
    </lineage>
</organism>
<protein>
    <recommendedName>
        <fullName evidence="1">2EXR domain-containing protein</fullName>
    </recommendedName>
</protein>
<dbReference type="InterPro" id="IPR038883">
    <property type="entry name" value="AN11006-like"/>
</dbReference>
<proteinExistence type="predicted"/>
<dbReference type="AlphaFoldDB" id="A0AAV9JPG0"/>
<reference evidence="2 3" key="1">
    <citation type="submission" date="2021-11" db="EMBL/GenBank/DDBJ databases">
        <title>Black yeast isolated from Biological Soil Crust.</title>
        <authorList>
            <person name="Kurbessoian T."/>
        </authorList>
    </citation>
    <scope>NUCLEOTIDE SEQUENCE [LARGE SCALE GENOMIC DNA]</scope>
    <source>
        <strain evidence="2 3">CCFEE 5522</strain>
    </source>
</reference>
<sequence>MEASPLKKLPAELRNRIYELALYQRDAITLVADDKTNTLHATAKTSIALTFTCHEVRRDTLSMFYAINKFATRTNYFWLQRGLDANLRTTACFDQIAEWLECVGVANLKHMTHLCLQLGTYFFGDTGLCPHRDPHSNALRDLWRTLIDYVQDLLLPAACLQVSFDVKYTGWNKRILHHRLPLSHPALARQRNSEAVENSAIWLHEEGEQARQCIASSMQQQAPTIALGVASSTHSANVLSHRLATCLLIGAKRDLDTWHELFCAVVLGDTAAQERMMPAGV</sequence>
<accession>A0AAV9JPG0</accession>
<dbReference type="InterPro" id="IPR045518">
    <property type="entry name" value="2EXR"/>
</dbReference>
<keyword evidence="3" id="KW-1185">Reference proteome</keyword>
<dbReference type="Proteomes" id="UP001324427">
    <property type="component" value="Unassembled WGS sequence"/>
</dbReference>
<name>A0AAV9JPG0_9PEZI</name>
<evidence type="ECO:0000313" key="2">
    <source>
        <dbReference type="EMBL" id="KAK4546437.1"/>
    </source>
</evidence>
<comment type="caution">
    <text evidence="2">The sequence shown here is derived from an EMBL/GenBank/DDBJ whole genome shotgun (WGS) entry which is preliminary data.</text>
</comment>
<gene>
    <name evidence="2" type="ORF">LTR36_002114</name>
</gene>
<evidence type="ECO:0000313" key="3">
    <source>
        <dbReference type="Proteomes" id="UP001324427"/>
    </source>
</evidence>
<evidence type="ECO:0000259" key="1">
    <source>
        <dbReference type="Pfam" id="PF20150"/>
    </source>
</evidence>
<dbReference type="PANTHER" id="PTHR42085">
    <property type="entry name" value="F-BOX DOMAIN-CONTAINING PROTEIN"/>
    <property type="match status" value="1"/>
</dbReference>
<dbReference type="PANTHER" id="PTHR42085:SF1">
    <property type="entry name" value="F-BOX DOMAIN-CONTAINING PROTEIN"/>
    <property type="match status" value="1"/>
</dbReference>
<feature type="domain" description="2EXR" evidence="1">
    <location>
        <begin position="7"/>
        <end position="81"/>
    </location>
</feature>
<dbReference type="Pfam" id="PF20150">
    <property type="entry name" value="2EXR"/>
    <property type="match status" value="1"/>
</dbReference>